<evidence type="ECO:0000256" key="1">
    <source>
        <dbReference type="ARBA" id="ARBA00004196"/>
    </source>
</evidence>
<organism evidence="6 9">
    <name type="scientific">Pseudomonas fluorescens</name>
    <dbReference type="NCBI Taxonomy" id="294"/>
    <lineage>
        <taxon>Bacteria</taxon>
        <taxon>Pseudomonadati</taxon>
        <taxon>Pseudomonadota</taxon>
        <taxon>Gammaproteobacteria</taxon>
        <taxon>Pseudomonadales</taxon>
        <taxon>Pseudomonadaceae</taxon>
        <taxon>Pseudomonas</taxon>
    </lineage>
</organism>
<evidence type="ECO:0000313" key="6">
    <source>
        <dbReference type="EMBL" id="VVN12531.1"/>
    </source>
</evidence>
<dbReference type="Gene3D" id="3.40.50.2300">
    <property type="match status" value="2"/>
</dbReference>
<feature type="signal peptide" evidence="4">
    <location>
        <begin position="1"/>
        <end position="25"/>
    </location>
</feature>
<dbReference type="AlphaFoldDB" id="A0A5E6V675"/>
<dbReference type="PANTHER" id="PTHR46847">
    <property type="entry name" value="D-ALLOSE-BINDING PERIPLASMIC PROTEIN-RELATED"/>
    <property type="match status" value="1"/>
</dbReference>
<comment type="similarity">
    <text evidence="2">Belongs to the bacterial solute-binding protein 2 family.</text>
</comment>
<dbReference type="Proteomes" id="UP000325565">
    <property type="component" value="Unassembled WGS sequence"/>
</dbReference>
<name>A0A5E6V675_PSEFL</name>
<dbReference type="GO" id="GO:0055085">
    <property type="term" value="P:transmembrane transport"/>
    <property type="evidence" value="ECO:0007669"/>
    <property type="project" value="UniProtKB-ARBA"/>
</dbReference>
<dbReference type="GO" id="GO:0030313">
    <property type="term" value="C:cell envelope"/>
    <property type="evidence" value="ECO:0007669"/>
    <property type="project" value="UniProtKB-SubCell"/>
</dbReference>
<keyword evidence="3 4" id="KW-0732">Signal</keyword>
<evidence type="ECO:0000313" key="8">
    <source>
        <dbReference type="Proteomes" id="UP000325565"/>
    </source>
</evidence>
<dbReference type="CDD" id="cd06315">
    <property type="entry name" value="PBP1_ABC_sugar_binding-like"/>
    <property type="match status" value="1"/>
</dbReference>
<evidence type="ECO:0000256" key="3">
    <source>
        <dbReference type="ARBA" id="ARBA00022729"/>
    </source>
</evidence>
<dbReference type="GO" id="GO:0030246">
    <property type="term" value="F:carbohydrate binding"/>
    <property type="evidence" value="ECO:0007669"/>
    <property type="project" value="UniProtKB-ARBA"/>
</dbReference>
<evidence type="ECO:0000256" key="2">
    <source>
        <dbReference type="ARBA" id="ARBA00007639"/>
    </source>
</evidence>
<evidence type="ECO:0000313" key="7">
    <source>
        <dbReference type="EMBL" id="VVP72593.1"/>
    </source>
</evidence>
<dbReference type="EMBL" id="CABVJB010000002">
    <property type="protein sequence ID" value="VVP72593.1"/>
    <property type="molecule type" value="Genomic_DNA"/>
</dbReference>
<evidence type="ECO:0000256" key="4">
    <source>
        <dbReference type="SAM" id="SignalP"/>
    </source>
</evidence>
<protein>
    <recommendedName>
        <fullName evidence="5">Periplasmic binding protein domain-containing protein</fullName>
    </recommendedName>
</protein>
<feature type="domain" description="Periplasmic binding protein" evidence="5">
    <location>
        <begin position="75"/>
        <end position="325"/>
    </location>
</feature>
<dbReference type="Pfam" id="PF13407">
    <property type="entry name" value="Peripla_BP_4"/>
    <property type="match status" value="1"/>
</dbReference>
<dbReference type="SUPFAM" id="SSF53822">
    <property type="entry name" value="Periplasmic binding protein-like I"/>
    <property type="match status" value="1"/>
</dbReference>
<reference evidence="8 9" key="1">
    <citation type="submission" date="2019-09" db="EMBL/GenBank/DDBJ databases">
        <authorList>
            <person name="Chandra G."/>
            <person name="Truman W A."/>
        </authorList>
    </citation>
    <scope>NUCLEOTIDE SEQUENCE [LARGE SCALE GENOMIC DNA]</scope>
    <source>
        <strain evidence="6">PS673</strain>
        <strain evidence="7">PS922</strain>
    </source>
</reference>
<dbReference type="InterPro" id="IPR028082">
    <property type="entry name" value="Peripla_BP_I"/>
</dbReference>
<dbReference type="PANTHER" id="PTHR46847:SF1">
    <property type="entry name" value="D-ALLOSE-BINDING PERIPLASMIC PROTEIN-RELATED"/>
    <property type="match status" value="1"/>
</dbReference>
<feature type="chain" id="PRO_5033479907" description="Periplasmic binding protein domain-containing protein" evidence="4">
    <location>
        <begin position="26"/>
        <end position="368"/>
    </location>
</feature>
<gene>
    <name evidence="6" type="ORF">PS673_03873</name>
    <name evidence="7" type="ORF">PS922_00939</name>
</gene>
<dbReference type="RefSeq" id="WP_151214508.1">
    <property type="nucleotide sequence ID" value="NZ_CABVHB010000034.1"/>
</dbReference>
<evidence type="ECO:0000259" key="5">
    <source>
        <dbReference type="Pfam" id="PF13407"/>
    </source>
</evidence>
<sequence precursor="true">MTLPVFSRTLVSGLLALSVMMSAFADDFVEQAKQRIADATQPWHHWNGPITGPAAQADKQVLFVAADLRNSGVLGVSEGVQDAARAIGWKLRVLDGQGSISGRTAALNQALALKPDGIILGGFDAHEQAAAISKVRAANIPMVGWHAGPGAGAMPAEGLFVNVTTDPTEVAKIAAYYAVAQSDGKAGVVIFTDSLYTVATAKSDAMAEVIKQCSGCSLLEVQDTPLAETSTRMPQLTTSLLQRHGDKWNYALGINDLYFDFIGPSLSRVGRKPDQPPFSLSAGDGSESAFQRIRKSRYQVATVPEPLNLHGWQLIDELNRAFAGEQPSGYVTAVHLVTPQNVEFDGGERNTFDPDNGYAAAYSKIWKH</sequence>
<evidence type="ECO:0000313" key="9">
    <source>
        <dbReference type="Proteomes" id="UP000344274"/>
    </source>
</evidence>
<dbReference type="Proteomes" id="UP000344274">
    <property type="component" value="Unassembled WGS sequence"/>
</dbReference>
<comment type="subcellular location">
    <subcellularLocation>
        <location evidence="1">Cell envelope</location>
    </subcellularLocation>
</comment>
<proteinExistence type="inferred from homology"/>
<dbReference type="InterPro" id="IPR025997">
    <property type="entry name" value="SBP_2_dom"/>
</dbReference>
<dbReference type="EMBL" id="CABVHB010000034">
    <property type="protein sequence ID" value="VVN12531.1"/>
    <property type="molecule type" value="Genomic_DNA"/>
</dbReference>
<accession>A0A5E6V675</accession>